<organism evidence="4 5">
    <name type="scientific">Candidatus Pristimantibacillus lignocellulolyticus</name>
    <dbReference type="NCBI Taxonomy" id="2994561"/>
    <lineage>
        <taxon>Bacteria</taxon>
        <taxon>Bacillati</taxon>
        <taxon>Bacillota</taxon>
        <taxon>Bacilli</taxon>
        <taxon>Bacillales</taxon>
        <taxon>Paenibacillaceae</taxon>
        <taxon>Candidatus Pristimantibacillus</taxon>
    </lineage>
</organism>
<name>A0A9J6ZIG5_9BACL</name>
<dbReference type="AlphaFoldDB" id="A0A9J6ZIG5"/>
<evidence type="ECO:0000256" key="2">
    <source>
        <dbReference type="SAM" id="Phobius"/>
    </source>
</evidence>
<dbReference type="Gene3D" id="3.10.450.40">
    <property type="match status" value="1"/>
</dbReference>
<evidence type="ECO:0000313" key="4">
    <source>
        <dbReference type="EMBL" id="URN95815.1"/>
    </source>
</evidence>
<feature type="compositionally biased region" description="Low complexity" evidence="1">
    <location>
        <begin position="127"/>
        <end position="138"/>
    </location>
</feature>
<dbReference type="Pfam" id="PF03413">
    <property type="entry name" value="PepSY"/>
    <property type="match status" value="1"/>
</dbReference>
<reference evidence="4" key="1">
    <citation type="submission" date="2022-05" db="EMBL/GenBank/DDBJ databases">
        <title>Novel bacterial taxa in a minimal lignocellulolytic consortium and its capacity to transform plastics disclosed by genome-resolved metagenomics.</title>
        <authorList>
            <person name="Rodriguez C.A.D."/>
            <person name="Diaz-Garcia L."/>
            <person name="Herrera K."/>
            <person name="Tarazona N.A."/>
            <person name="Sproer C."/>
            <person name="Overmann J."/>
            <person name="Jimenez D.J."/>
        </authorList>
    </citation>
    <scope>NUCLEOTIDE SEQUENCE</scope>
    <source>
        <strain evidence="4">MAG5</strain>
    </source>
</reference>
<evidence type="ECO:0000256" key="1">
    <source>
        <dbReference type="SAM" id="MobiDB-lite"/>
    </source>
</evidence>
<evidence type="ECO:0000313" key="5">
    <source>
        <dbReference type="Proteomes" id="UP001056756"/>
    </source>
</evidence>
<dbReference type="Proteomes" id="UP001056756">
    <property type="component" value="Chromosome"/>
</dbReference>
<feature type="transmembrane region" description="Helical" evidence="2">
    <location>
        <begin position="6"/>
        <end position="25"/>
    </location>
</feature>
<dbReference type="KEGG" id="plig:NAG76_06100"/>
<feature type="domain" description="PepSY" evidence="3">
    <location>
        <begin position="166"/>
        <end position="224"/>
    </location>
</feature>
<feature type="region of interest" description="Disordered" evidence="1">
    <location>
        <begin position="95"/>
        <end position="167"/>
    </location>
</feature>
<sequence>MNQRWRWILGSSVLVIAVIVTTLTWRPWAGKAEMLTGEAAEVALLAQYPGVINSNVKLKDVYLMELQTDQGLYKVEIGAYSGEVMTLEQLQVLAEEDDSSVDQGSEAEPTPTVKPTPSPIPTDKAEPSPSSVPNSSNGPGTGQGSSNVDSDKEIDPTPNKENAKLLTSDKASKLAAAHIKGEVEDVSLKTAKDGKKYYLIEIDVNDGRDAVVQVNAISGAIMSVVWEEDDDDSDEKD</sequence>
<accession>A0A9J6ZIG5</accession>
<keyword evidence="2" id="KW-0812">Transmembrane</keyword>
<dbReference type="EMBL" id="CP097899">
    <property type="protein sequence ID" value="URN95815.1"/>
    <property type="molecule type" value="Genomic_DNA"/>
</dbReference>
<keyword evidence="2" id="KW-0472">Membrane</keyword>
<proteinExistence type="predicted"/>
<dbReference type="InterPro" id="IPR025711">
    <property type="entry name" value="PepSY"/>
</dbReference>
<evidence type="ECO:0000259" key="3">
    <source>
        <dbReference type="Pfam" id="PF03413"/>
    </source>
</evidence>
<keyword evidence="2" id="KW-1133">Transmembrane helix</keyword>
<gene>
    <name evidence="4" type="ORF">NAG76_06100</name>
</gene>
<protein>
    <submittedName>
        <fullName evidence="4">PepSY domain-containing protein</fullName>
    </submittedName>
</protein>